<feature type="domain" description="Glycosyl hydrolase family 95 catalytic" evidence="3">
    <location>
        <begin position="293"/>
        <end position="708"/>
    </location>
</feature>
<protein>
    <submittedName>
        <fullName evidence="4">Glycoside hydrolase family 95 protein</fullName>
    </submittedName>
</protein>
<dbReference type="InterPro" id="IPR008928">
    <property type="entry name" value="6-hairpin_glycosidase_sf"/>
</dbReference>
<evidence type="ECO:0000313" key="5">
    <source>
        <dbReference type="Proteomes" id="UP000502248"/>
    </source>
</evidence>
<evidence type="ECO:0000313" key="4">
    <source>
        <dbReference type="EMBL" id="QJD87119.1"/>
    </source>
</evidence>
<dbReference type="Proteomes" id="UP000502248">
    <property type="component" value="Chromosome"/>
</dbReference>
<dbReference type="SUPFAM" id="SSF48208">
    <property type="entry name" value="Six-hairpin glycosidases"/>
    <property type="match status" value="1"/>
</dbReference>
<dbReference type="Pfam" id="PF22124">
    <property type="entry name" value="Glyco_hydro_95_cat"/>
    <property type="match status" value="1"/>
</dbReference>
<dbReference type="PANTHER" id="PTHR31084">
    <property type="entry name" value="ALPHA-L-FUCOSIDASE 2"/>
    <property type="match status" value="1"/>
</dbReference>
<dbReference type="InterPro" id="IPR013780">
    <property type="entry name" value="Glyco_hydro_b"/>
</dbReference>
<feature type="domain" description="Glycosyl hydrolase family 95 N-terminal" evidence="1">
    <location>
        <begin position="16"/>
        <end position="266"/>
    </location>
</feature>
<dbReference type="InterPro" id="IPR027414">
    <property type="entry name" value="GH95_N_dom"/>
</dbReference>
<dbReference type="EMBL" id="CP051680">
    <property type="protein sequence ID" value="QJD87119.1"/>
    <property type="molecule type" value="Genomic_DNA"/>
</dbReference>
<evidence type="ECO:0000259" key="3">
    <source>
        <dbReference type="Pfam" id="PF22124"/>
    </source>
</evidence>
<dbReference type="Gene3D" id="2.70.98.50">
    <property type="entry name" value="putative glycoside hydrolase family protein from bacillus halodurans"/>
    <property type="match status" value="1"/>
</dbReference>
<name>A0A7Z2VQ86_9BACL</name>
<dbReference type="FunFam" id="1.50.10.10:FF:000028">
    <property type="entry name" value="Alpha-L-fucosidase 2"/>
    <property type="match status" value="1"/>
</dbReference>
<dbReference type="InterPro" id="IPR012341">
    <property type="entry name" value="6hp_glycosidase-like_sf"/>
</dbReference>
<dbReference type="InterPro" id="IPR054363">
    <property type="entry name" value="GH95_cat"/>
</dbReference>
<dbReference type="GO" id="GO:0004560">
    <property type="term" value="F:alpha-L-fucosidase activity"/>
    <property type="evidence" value="ECO:0007669"/>
    <property type="project" value="InterPro"/>
</dbReference>
<organism evidence="4 5">
    <name type="scientific">Cohnella herbarum</name>
    <dbReference type="NCBI Taxonomy" id="2728023"/>
    <lineage>
        <taxon>Bacteria</taxon>
        <taxon>Bacillati</taxon>
        <taxon>Bacillota</taxon>
        <taxon>Bacilli</taxon>
        <taxon>Bacillales</taxon>
        <taxon>Paenibacillaceae</taxon>
        <taxon>Cohnella</taxon>
    </lineage>
</organism>
<dbReference type="AlphaFoldDB" id="A0A7Z2VQ86"/>
<dbReference type="Gene3D" id="1.50.10.10">
    <property type="match status" value="1"/>
</dbReference>
<dbReference type="InterPro" id="IPR049053">
    <property type="entry name" value="AFCA-like_C"/>
</dbReference>
<proteinExistence type="predicted"/>
<sequence>MKPAESDKGNDGQYKLWYGEPARLWVEALPLGNGRLGAMVYGNPRNEVVKLNEDTLWSGYPYDTNNPQALNHLDQVRWLVYAKDYKAAEAMIEATMLGPFTQSFMPLGDLLIAVDHAGEEISSYRRELDLEQAVARVRYESGGVTYSRETFISAPDQALAMRFEADRPGSIDLTVGLESLLRHQARVEDGVLLMTGQSPSHVDPNYYNMEGREPIVYEEGKGMAFAACVRLLCEGGSVEASGERQLRVTGANSVTLLLDAATSFKGSDRDPSAEGKDPVADCVATVRNVAEESWESLKQRHVVDFGLKYKRVHLELGNGEISSLPTDVRLMNAKAGEQDLQLEALLFQYGRYLMISGSLPGTQPLNLQGIWNEHLRAPWSSNYTININAQMNYWPAETCGLPECHEPLLDLIEQLSVTGTETARVHYGCDGWTAHHNTDIWRLSSPVGGTGELNDSVSWAMWPMGGAWLARHLWERYEFGGDADYLRERAYPLMKGAALFLLDWLIEDETGHLVTNPSTTPENRFVTAEGGISGVSHSTTMDLAIARDLFRNCLEANRCVAGETGPFDEAFLGRLTAALAKLPPYRIGSHGQLQEWFEDFEEVEPGHRHVSHLYPLYPGNEITPRSSSELAEACRRSLERRMRYGGGHTGWSCAWLINLWARLEDGEQAYRFVRTALSNSSYPNLFGAHPPFQIDGNFGYTAGIAEMLLQSHAGEVSLLPALPRAWDCGNVRGLRARGGYEISIRWESGKLTQAGIRASRSGVCTLRTRTAARVLSGQGTVVCEPKVGPGGEGDYLYVFPVEEQQGYKVVAY</sequence>
<feature type="domain" description="Alpha fucosidase A-like C-terminal" evidence="2">
    <location>
        <begin position="710"/>
        <end position="807"/>
    </location>
</feature>
<dbReference type="KEGG" id="cheb:HH215_30715"/>
<reference evidence="4 5" key="1">
    <citation type="submission" date="2020-04" db="EMBL/GenBank/DDBJ databases">
        <title>Genome sequencing of novel species.</title>
        <authorList>
            <person name="Heo J."/>
            <person name="Kim S.-J."/>
            <person name="Kim J.-S."/>
            <person name="Hong S.-B."/>
            <person name="Kwon S.-W."/>
        </authorList>
    </citation>
    <scope>NUCLEOTIDE SEQUENCE [LARGE SCALE GENOMIC DNA]</scope>
    <source>
        <strain evidence="4 5">MFER-1</strain>
    </source>
</reference>
<dbReference type="RefSeq" id="WP_169283365.1">
    <property type="nucleotide sequence ID" value="NZ_CP051680.1"/>
</dbReference>
<dbReference type="Gene3D" id="2.60.40.1180">
    <property type="entry name" value="Golgi alpha-mannosidase II"/>
    <property type="match status" value="1"/>
</dbReference>
<dbReference type="Pfam" id="PF21307">
    <property type="entry name" value="Glyco_hydro_95_C"/>
    <property type="match status" value="1"/>
</dbReference>
<evidence type="ECO:0000259" key="2">
    <source>
        <dbReference type="Pfam" id="PF21307"/>
    </source>
</evidence>
<keyword evidence="4" id="KW-0378">Hydrolase</keyword>
<keyword evidence="5" id="KW-1185">Reference proteome</keyword>
<evidence type="ECO:0000259" key="1">
    <source>
        <dbReference type="Pfam" id="PF14498"/>
    </source>
</evidence>
<dbReference type="PIRSF" id="PIRSF007663">
    <property type="entry name" value="UCP007663"/>
    <property type="match status" value="1"/>
</dbReference>
<accession>A0A7Z2VQ86</accession>
<dbReference type="PANTHER" id="PTHR31084:SF0">
    <property type="entry name" value="ALPHA-L-FUCOSIDASE 2"/>
    <property type="match status" value="1"/>
</dbReference>
<gene>
    <name evidence="4" type="ORF">HH215_30715</name>
</gene>
<dbReference type="InterPro" id="IPR016518">
    <property type="entry name" value="Alpha-L-fucosidase"/>
</dbReference>
<dbReference type="Pfam" id="PF14498">
    <property type="entry name" value="Glyco_hyd_65N_2"/>
    <property type="match status" value="1"/>
</dbReference>
<dbReference type="GO" id="GO:0005975">
    <property type="term" value="P:carbohydrate metabolic process"/>
    <property type="evidence" value="ECO:0007669"/>
    <property type="project" value="InterPro"/>
</dbReference>